<feature type="domain" description="PTS EIIC type-1" evidence="15">
    <location>
        <begin position="130"/>
        <end position="494"/>
    </location>
</feature>
<sequence>MKEKREFYIVISSKEESGCAQRTLYNKEENEMAQIRDYRKLAHDIICEVGGKENIVNATRCATRLRLVLKEEPEQAKEKVAAMAGVITVVENSGQFQVVIGTHVGEVYDAVAEELHLDTENLQVEQPKQSVMNKVIATMSAVFAPFVYILAAAGLLQGALILVNMAVPSFAGTGTYAVLSFMSWTPFTFLPIFIAITASKHFKCNTFIAVLCCCALVNPDWAGMAARIADGEVIRFLGIKLSETTYTSTVLPPLLLVWVLSYLERFLEKKLPEAAKALLTPLICFLIMVPATILVIGPVSSITANGIANGYNFLANTAPALAGAIIGGLWEVVVIFGVHWGITPVVLANFDMQGFDTFQAFQTIAVVAQVAAAFGVFIRSKNREMKSVSLSAGITGIFGITEPTIYGVTLRLKKPFICGCIGGAVGAVVMSFFHSAYYAYAGLPSLLTVVNSISKDAPMSFVGEAVGCAVAIVLTIVLIQVVGFADPKEKEESDTEKGSTNEEICGEEIVDSPMRGEVIPLSEVHDEVFSGEMMGKGCAIVPEEGKIYAPFDGKIVGLLESHHAVGIESTSGIEILIHVGMDTVKLQGRGFTAYVQDGEQVKKGQLLLEFEKEEIEKAGYEVTTPVIVTNSYEFSEIETVAFKQVERQNALLKVQRI</sequence>
<dbReference type="Pfam" id="PF00358">
    <property type="entry name" value="PTS_EIIA_1"/>
    <property type="match status" value="1"/>
</dbReference>
<feature type="transmembrane region" description="Helical" evidence="12">
    <location>
        <begin position="416"/>
        <end position="440"/>
    </location>
</feature>
<evidence type="ECO:0000256" key="9">
    <source>
        <dbReference type="ARBA" id="ARBA00022989"/>
    </source>
</evidence>
<dbReference type="PROSITE" id="PS51098">
    <property type="entry name" value="PTS_EIIB_TYPE_1"/>
    <property type="match status" value="1"/>
</dbReference>
<dbReference type="Pfam" id="PF00367">
    <property type="entry name" value="PTS_EIIB"/>
    <property type="match status" value="1"/>
</dbReference>
<feature type="transmembrane region" description="Helical" evidence="12">
    <location>
        <begin position="135"/>
        <end position="156"/>
    </location>
</feature>
<dbReference type="eggNOG" id="COG1264">
    <property type="taxonomic scope" value="Bacteria"/>
</dbReference>
<keyword evidence="3" id="KW-1003">Cell membrane</keyword>
<dbReference type="AlphaFoldDB" id="A7B4U1"/>
<evidence type="ECO:0000256" key="12">
    <source>
        <dbReference type="SAM" id="Phobius"/>
    </source>
</evidence>
<evidence type="ECO:0000256" key="8">
    <source>
        <dbReference type="ARBA" id="ARBA00022777"/>
    </source>
</evidence>
<organism evidence="16 17">
    <name type="scientific">Mediterraneibacter gnavus (strain ATCC 29149 / DSM 114966 / JCM 6515 / VPI C7-9)</name>
    <name type="common">Ruminococcus gnavus</name>
    <dbReference type="NCBI Taxonomy" id="411470"/>
    <lineage>
        <taxon>Bacteria</taxon>
        <taxon>Bacillati</taxon>
        <taxon>Bacillota</taxon>
        <taxon>Clostridia</taxon>
        <taxon>Lachnospirales</taxon>
        <taxon>Lachnospiraceae</taxon>
        <taxon>Mediterraneibacter</taxon>
    </lineage>
</organism>
<comment type="subcellular location">
    <subcellularLocation>
        <location evidence="1">Cell membrane</location>
        <topology evidence="1">Multi-pass membrane protein</topology>
    </subcellularLocation>
</comment>
<keyword evidence="7 12" id="KW-0812">Transmembrane</keyword>
<keyword evidence="10 12" id="KW-0472">Membrane</keyword>
<evidence type="ECO:0000256" key="11">
    <source>
        <dbReference type="PROSITE-ProRule" id="PRU00421"/>
    </source>
</evidence>
<dbReference type="GO" id="GO:0090589">
    <property type="term" value="F:protein-phosphocysteine-trehalose phosphotransferase system transporter activity"/>
    <property type="evidence" value="ECO:0007669"/>
    <property type="project" value="TreeGrafter"/>
</dbReference>
<evidence type="ECO:0000313" key="17">
    <source>
        <dbReference type="Proteomes" id="UP000004410"/>
    </source>
</evidence>
<feature type="active site" description="Phosphocysteine intermediate; for EIIB activity" evidence="11">
    <location>
        <position position="61"/>
    </location>
</feature>
<accession>A7B4U1</accession>
<dbReference type="FunFam" id="2.70.70.10:FF:000001">
    <property type="entry name" value="PTS system glucose-specific IIA component"/>
    <property type="match status" value="1"/>
</dbReference>
<evidence type="ECO:0000256" key="5">
    <source>
        <dbReference type="ARBA" id="ARBA00022679"/>
    </source>
</evidence>
<evidence type="ECO:0000259" key="13">
    <source>
        <dbReference type="PROSITE" id="PS51093"/>
    </source>
</evidence>
<dbReference type="NCBIfam" id="TIGR00830">
    <property type="entry name" value="PTBA"/>
    <property type="match status" value="1"/>
</dbReference>
<feature type="transmembrane region" description="Helical" evidence="12">
    <location>
        <begin position="460"/>
        <end position="485"/>
    </location>
</feature>
<dbReference type="Gene3D" id="3.30.1360.60">
    <property type="entry name" value="Glucose permease domain IIB"/>
    <property type="match status" value="1"/>
</dbReference>
<keyword evidence="6" id="KW-0598">Phosphotransferase system</keyword>
<proteinExistence type="predicted"/>
<dbReference type="eggNOG" id="COG1263">
    <property type="taxonomic scope" value="Bacteria"/>
</dbReference>
<dbReference type="Gene3D" id="2.70.70.10">
    <property type="entry name" value="Glucose Permease (Domain IIA)"/>
    <property type="match status" value="1"/>
</dbReference>
<keyword evidence="8" id="KW-0418">Kinase</keyword>
<dbReference type="GO" id="GO:0005886">
    <property type="term" value="C:plasma membrane"/>
    <property type="evidence" value="ECO:0007669"/>
    <property type="project" value="UniProtKB-SubCell"/>
</dbReference>
<evidence type="ECO:0000256" key="3">
    <source>
        <dbReference type="ARBA" id="ARBA00022475"/>
    </source>
</evidence>
<dbReference type="EMBL" id="AAYG02000020">
    <property type="protein sequence ID" value="EDN76964.1"/>
    <property type="molecule type" value="Genomic_DNA"/>
</dbReference>
<dbReference type="GO" id="GO:0016301">
    <property type="term" value="F:kinase activity"/>
    <property type="evidence" value="ECO:0007669"/>
    <property type="project" value="UniProtKB-KW"/>
</dbReference>
<protein>
    <submittedName>
        <fullName evidence="16">PTS system, beta-glucoside-specific, IIABC component</fullName>
        <ecNumber evidence="16">2.7.1.69</ecNumber>
    </submittedName>
</protein>
<dbReference type="InterPro" id="IPR036878">
    <property type="entry name" value="Glu_permease_IIB"/>
</dbReference>
<dbReference type="PROSITE" id="PS51103">
    <property type="entry name" value="PTS_EIIC_TYPE_1"/>
    <property type="match status" value="1"/>
</dbReference>
<dbReference type="PROSITE" id="PS01035">
    <property type="entry name" value="PTS_EIIB_TYPE_1_CYS"/>
    <property type="match status" value="1"/>
</dbReference>
<evidence type="ECO:0000259" key="14">
    <source>
        <dbReference type="PROSITE" id="PS51098"/>
    </source>
</evidence>
<keyword evidence="4" id="KW-0762">Sugar transport</keyword>
<evidence type="ECO:0000256" key="4">
    <source>
        <dbReference type="ARBA" id="ARBA00022597"/>
    </source>
</evidence>
<dbReference type="PANTHER" id="PTHR30175">
    <property type="entry name" value="PHOSPHOTRANSFERASE SYSTEM TRANSPORT PROTEIN"/>
    <property type="match status" value="1"/>
</dbReference>
<evidence type="ECO:0000259" key="15">
    <source>
        <dbReference type="PROSITE" id="PS51103"/>
    </source>
</evidence>
<name>A7B4U1_MEDG7</name>
<dbReference type="Pfam" id="PF02378">
    <property type="entry name" value="PTS_EIIC"/>
    <property type="match status" value="1"/>
</dbReference>
<dbReference type="InterPro" id="IPR001996">
    <property type="entry name" value="PTS_IIB_1"/>
</dbReference>
<feature type="transmembrane region" description="Helical" evidence="12">
    <location>
        <begin position="249"/>
        <end position="267"/>
    </location>
</feature>
<dbReference type="InterPro" id="IPR018113">
    <property type="entry name" value="PTrfase_EIIB_Cys"/>
</dbReference>
<evidence type="ECO:0000256" key="7">
    <source>
        <dbReference type="ARBA" id="ARBA00022692"/>
    </source>
</evidence>
<evidence type="ECO:0000256" key="1">
    <source>
        <dbReference type="ARBA" id="ARBA00004651"/>
    </source>
</evidence>
<dbReference type="NCBIfam" id="TIGR01995">
    <property type="entry name" value="PTS-II-ABC-beta"/>
    <property type="match status" value="1"/>
</dbReference>
<feature type="transmembrane region" description="Helical" evidence="12">
    <location>
        <begin position="320"/>
        <end position="348"/>
    </location>
</feature>
<dbReference type="InterPro" id="IPR003352">
    <property type="entry name" value="PTS_EIIC"/>
</dbReference>
<dbReference type="PROSITE" id="PS51093">
    <property type="entry name" value="PTS_EIIA_TYPE_1"/>
    <property type="match status" value="1"/>
</dbReference>
<dbReference type="GO" id="GO:0008982">
    <property type="term" value="F:protein-N(PI)-phosphohistidine-sugar phosphotransferase activity"/>
    <property type="evidence" value="ECO:0007669"/>
    <property type="project" value="InterPro"/>
</dbReference>
<keyword evidence="5 16" id="KW-0808">Transferase</keyword>
<dbReference type="EC" id="2.7.1.69" evidence="16"/>
<dbReference type="CDD" id="cd00212">
    <property type="entry name" value="PTS_IIB_glc"/>
    <property type="match status" value="1"/>
</dbReference>
<evidence type="ECO:0000256" key="6">
    <source>
        <dbReference type="ARBA" id="ARBA00022683"/>
    </source>
</evidence>
<keyword evidence="9 12" id="KW-1133">Transmembrane helix</keyword>
<feature type="transmembrane region" description="Helical" evidence="12">
    <location>
        <begin position="176"/>
        <end position="196"/>
    </location>
</feature>
<dbReference type="PANTHER" id="PTHR30175:SF1">
    <property type="entry name" value="PTS SYSTEM ARBUTIN-, CELLOBIOSE-, AND SALICIN-SPECIFIC EIIBC COMPONENT-RELATED"/>
    <property type="match status" value="1"/>
</dbReference>
<dbReference type="SUPFAM" id="SSF51261">
    <property type="entry name" value="Duplicated hybrid motif"/>
    <property type="match status" value="1"/>
</dbReference>
<dbReference type="InterPro" id="IPR050558">
    <property type="entry name" value="PTS_Sugar-Specific_Components"/>
</dbReference>
<dbReference type="PROSITE" id="PS00371">
    <property type="entry name" value="PTS_EIIA_TYPE_1_HIS"/>
    <property type="match status" value="1"/>
</dbReference>
<dbReference type="InterPro" id="IPR011297">
    <property type="entry name" value="PTS_IIABC_b_glu"/>
</dbReference>
<gene>
    <name evidence="16" type="ORF">RUMGNA_02575</name>
</gene>
<dbReference type="Proteomes" id="UP000004410">
    <property type="component" value="Unassembled WGS sequence"/>
</dbReference>
<evidence type="ECO:0000256" key="10">
    <source>
        <dbReference type="ARBA" id="ARBA00023136"/>
    </source>
</evidence>
<feature type="transmembrane region" description="Helical" evidence="12">
    <location>
        <begin position="360"/>
        <end position="378"/>
    </location>
</feature>
<comment type="caution">
    <text evidence="16">The sequence shown here is derived from an EMBL/GenBank/DDBJ whole genome shotgun (WGS) entry which is preliminary data.</text>
</comment>
<feature type="domain" description="PTS EIIA type-1" evidence="13">
    <location>
        <begin position="526"/>
        <end position="630"/>
    </location>
</feature>
<reference evidence="16 17" key="1">
    <citation type="submission" date="2007-04" db="EMBL/GenBank/DDBJ databases">
        <authorList>
            <person name="Fulton L."/>
            <person name="Clifton S."/>
            <person name="Fulton B."/>
            <person name="Xu J."/>
            <person name="Minx P."/>
            <person name="Pepin K.H."/>
            <person name="Johnson M."/>
            <person name="Thiruvilangam P."/>
            <person name="Bhonagiri V."/>
            <person name="Nash W.E."/>
            <person name="Mardis E.R."/>
            <person name="Wilson R.K."/>
        </authorList>
    </citation>
    <scope>NUCLEOTIDE SEQUENCE [LARGE SCALE GENOMIC DNA]</scope>
    <source>
        <strain evidence="16 17">ATCC 29149</strain>
    </source>
</reference>
<dbReference type="GO" id="GO:0009401">
    <property type="term" value="P:phosphoenolpyruvate-dependent sugar phosphotransferase system"/>
    <property type="evidence" value="ECO:0007669"/>
    <property type="project" value="UniProtKB-KW"/>
</dbReference>
<dbReference type="InterPro" id="IPR011055">
    <property type="entry name" value="Dup_hybrid_motif"/>
</dbReference>
<dbReference type="SUPFAM" id="SSF55604">
    <property type="entry name" value="Glucose permease domain IIB"/>
    <property type="match status" value="1"/>
</dbReference>
<feature type="domain" description="PTS EIIB type-1" evidence="14">
    <location>
        <begin position="39"/>
        <end position="121"/>
    </location>
</feature>
<feature type="transmembrane region" description="Helical" evidence="12">
    <location>
        <begin position="279"/>
        <end position="300"/>
    </location>
</feature>
<dbReference type="GO" id="GO:0015771">
    <property type="term" value="P:trehalose transport"/>
    <property type="evidence" value="ECO:0007669"/>
    <property type="project" value="TreeGrafter"/>
</dbReference>
<reference evidence="16 17" key="2">
    <citation type="submission" date="2007-06" db="EMBL/GenBank/DDBJ databases">
        <title>Draft genome sequence of Ruminococcus gnavus (ATCC 29149).</title>
        <authorList>
            <person name="Sudarsanam P."/>
            <person name="Ley R."/>
            <person name="Guruge J."/>
            <person name="Turnbaugh P.J."/>
            <person name="Mahowald M."/>
            <person name="Liep D."/>
            <person name="Gordon J."/>
        </authorList>
    </citation>
    <scope>NUCLEOTIDE SEQUENCE [LARGE SCALE GENOMIC DNA]</scope>
    <source>
        <strain evidence="16 17">ATCC 29149</strain>
    </source>
</reference>
<evidence type="ECO:0000313" key="16">
    <source>
        <dbReference type="EMBL" id="EDN76964.1"/>
    </source>
</evidence>
<dbReference type="PaxDb" id="411470-RUMGNA_02575"/>
<dbReference type="eggNOG" id="COG2190">
    <property type="taxonomic scope" value="Bacteria"/>
</dbReference>
<keyword evidence="2" id="KW-0813">Transport</keyword>
<dbReference type="InterPro" id="IPR013013">
    <property type="entry name" value="PTS_EIIC_1"/>
</dbReference>
<dbReference type="InterPro" id="IPR001127">
    <property type="entry name" value="PTS_EIIA_1_perm"/>
</dbReference>
<evidence type="ECO:0000256" key="2">
    <source>
        <dbReference type="ARBA" id="ARBA00022448"/>
    </source>
</evidence>